<keyword evidence="2" id="KW-0238">DNA-binding</keyword>
<keyword evidence="3" id="KW-0804">Transcription</keyword>
<dbReference type="GO" id="GO:0043565">
    <property type="term" value="F:sequence-specific DNA binding"/>
    <property type="evidence" value="ECO:0007669"/>
    <property type="project" value="InterPro"/>
</dbReference>
<accession>A0A3S3TH80</accession>
<dbReference type="SMART" id="SM00342">
    <property type="entry name" value="HTH_ARAC"/>
    <property type="match status" value="1"/>
</dbReference>
<dbReference type="EMBL" id="SACK01000003">
    <property type="protein sequence ID" value="RVU00973.1"/>
    <property type="molecule type" value="Genomic_DNA"/>
</dbReference>
<dbReference type="OrthoDB" id="2585681at2"/>
<evidence type="ECO:0000256" key="3">
    <source>
        <dbReference type="ARBA" id="ARBA00023163"/>
    </source>
</evidence>
<keyword evidence="6" id="KW-1185">Reference proteome</keyword>
<dbReference type="InterPro" id="IPR009057">
    <property type="entry name" value="Homeodomain-like_sf"/>
</dbReference>
<dbReference type="PANTHER" id="PTHR43280">
    <property type="entry name" value="ARAC-FAMILY TRANSCRIPTIONAL REGULATOR"/>
    <property type="match status" value="1"/>
</dbReference>
<dbReference type="Gene3D" id="1.10.10.60">
    <property type="entry name" value="Homeodomain-like"/>
    <property type="match status" value="1"/>
</dbReference>
<dbReference type="SUPFAM" id="SSF46689">
    <property type="entry name" value="Homeodomain-like"/>
    <property type="match status" value="1"/>
</dbReference>
<comment type="caution">
    <text evidence="5">The sequence shown here is derived from an EMBL/GenBank/DDBJ whole genome shotgun (WGS) entry which is preliminary data.</text>
</comment>
<dbReference type="InterPro" id="IPR020449">
    <property type="entry name" value="Tscrpt_reg_AraC-type_HTH"/>
</dbReference>
<proteinExistence type="predicted"/>
<dbReference type="GO" id="GO:0003700">
    <property type="term" value="F:DNA-binding transcription factor activity"/>
    <property type="evidence" value="ECO:0007669"/>
    <property type="project" value="InterPro"/>
</dbReference>
<reference evidence="5 6" key="1">
    <citation type="submission" date="2019-01" db="EMBL/GenBank/DDBJ databases">
        <authorList>
            <person name="Chen W.-M."/>
        </authorList>
    </citation>
    <scope>NUCLEOTIDE SEQUENCE [LARGE SCALE GENOMIC DNA]</scope>
    <source>
        <strain evidence="5 6">YBJ-36</strain>
    </source>
</reference>
<evidence type="ECO:0000256" key="1">
    <source>
        <dbReference type="ARBA" id="ARBA00023015"/>
    </source>
</evidence>
<name>A0A3S3TH80_9SPHI</name>
<evidence type="ECO:0000313" key="5">
    <source>
        <dbReference type="EMBL" id="RVU00973.1"/>
    </source>
</evidence>
<sequence>MMNDIPWHQLYERADSGVEIDHFKPGDSYKEDEPLGAHRDDHYIFFLVESGNAELMIDFHAVPLTPGEIYFILPGQVHHRINAEMAYGWYLALDTSLLNAAQRQVFEERMVLQQPIGLNTEEQQRFLQILGPLYRHYQEQSEQPFYRPILYSFIQVFTGMVAALYQSAETTGTASNRKTLLTQAFKALLTEKHKILKSPSAYAGLLNVSTAYLNEALKQTTGLPVSHWIIQELMLEAKRLLYYTNSTVKEIAFQLGYADHTHFSRLFKEQVGQTPLAFRAAYRE</sequence>
<gene>
    <name evidence="5" type="ORF">EOD41_10100</name>
</gene>
<feature type="domain" description="HTH araC/xylS-type" evidence="4">
    <location>
        <begin position="203"/>
        <end position="281"/>
    </location>
</feature>
<evidence type="ECO:0000256" key="2">
    <source>
        <dbReference type="ARBA" id="ARBA00023125"/>
    </source>
</evidence>
<dbReference type="Gene3D" id="2.60.120.10">
    <property type="entry name" value="Jelly Rolls"/>
    <property type="match status" value="1"/>
</dbReference>
<dbReference type="RefSeq" id="WP_127704688.1">
    <property type="nucleotide sequence ID" value="NZ_SACK01000003.1"/>
</dbReference>
<dbReference type="PRINTS" id="PR00032">
    <property type="entry name" value="HTHARAC"/>
</dbReference>
<dbReference type="Proteomes" id="UP000282759">
    <property type="component" value="Unassembled WGS sequence"/>
</dbReference>
<dbReference type="SUPFAM" id="SSF51215">
    <property type="entry name" value="Regulatory protein AraC"/>
    <property type="match status" value="1"/>
</dbReference>
<organism evidence="5 6">
    <name type="scientific">Mucilaginibacter limnophilus</name>
    <dbReference type="NCBI Taxonomy" id="1932778"/>
    <lineage>
        <taxon>Bacteria</taxon>
        <taxon>Pseudomonadati</taxon>
        <taxon>Bacteroidota</taxon>
        <taxon>Sphingobacteriia</taxon>
        <taxon>Sphingobacteriales</taxon>
        <taxon>Sphingobacteriaceae</taxon>
        <taxon>Mucilaginibacter</taxon>
    </lineage>
</organism>
<protein>
    <submittedName>
        <fullName evidence="5">AraC family transcriptional regulator</fullName>
    </submittedName>
</protein>
<dbReference type="AlphaFoldDB" id="A0A3S3TH80"/>
<dbReference type="InterPro" id="IPR014710">
    <property type="entry name" value="RmlC-like_jellyroll"/>
</dbReference>
<dbReference type="PANTHER" id="PTHR43280:SF32">
    <property type="entry name" value="TRANSCRIPTIONAL REGULATORY PROTEIN"/>
    <property type="match status" value="1"/>
</dbReference>
<dbReference type="InterPro" id="IPR037923">
    <property type="entry name" value="HTH-like"/>
</dbReference>
<dbReference type="InterPro" id="IPR003313">
    <property type="entry name" value="AraC-bd"/>
</dbReference>
<dbReference type="PROSITE" id="PS01124">
    <property type="entry name" value="HTH_ARAC_FAMILY_2"/>
    <property type="match status" value="1"/>
</dbReference>
<dbReference type="Pfam" id="PF12833">
    <property type="entry name" value="HTH_18"/>
    <property type="match status" value="1"/>
</dbReference>
<dbReference type="InterPro" id="IPR018060">
    <property type="entry name" value="HTH_AraC"/>
</dbReference>
<keyword evidence="1" id="KW-0805">Transcription regulation</keyword>
<dbReference type="Pfam" id="PF02311">
    <property type="entry name" value="AraC_binding"/>
    <property type="match status" value="1"/>
</dbReference>
<dbReference type="CDD" id="cd02208">
    <property type="entry name" value="cupin_RmlC-like"/>
    <property type="match status" value="1"/>
</dbReference>
<evidence type="ECO:0000259" key="4">
    <source>
        <dbReference type="PROSITE" id="PS01124"/>
    </source>
</evidence>
<evidence type="ECO:0000313" key="6">
    <source>
        <dbReference type="Proteomes" id="UP000282759"/>
    </source>
</evidence>